<reference evidence="5" key="1">
    <citation type="submission" date="2017-02" db="UniProtKB">
        <authorList>
            <consortium name="WormBaseParasite"/>
        </authorList>
    </citation>
    <scope>IDENTIFICATION</scope>
</reference>
<dbReference type="Proteomes" id="UP000038040">
    <property type="component" value="Unplaced"/>
</dbReference>
<evidence type="ECO:0000313" key="2">
    <source>
        <dbReference type="EMBL" id="VDN60612.1"/>
    </source>
</evidence>
<dbReference type="EMBL" id="UYYG01001226">
    <property type="protein sequence ID" value="VDN60612.1"/>
    <property type="molecule type" value="Genomic_DNA"/>
</dbReference>
<dbReference type="Proteomes" id="UP000274756">
    <property type="component" value="Unassembled WGS sequence"/>
</dbReference>
<proteinExistence type="predicted"/>
<evidence type="ECO:0000313" key="3">
    <source>
        <dbReference type="Proteomes" id="UP000038040"/>
    </source>
</evidence>
<dbReference type="WBParaSite" id="DME_0000906401-mRNA-1">
    <property type="protein sequence ID" value="DME_0000906401-mRNA-1"/>
    <property type="gene ID" value="DME_0000906401"/>
</dbReference>
<evidence type="ECO:0000256" key="1">
    <source>
        <dbReference type="SAM" id="Phobius"/>
    </source>
</evidence>
<keyword evidence="4" id="KW-1185">Reference proteome</keyword>
<dbReference type="AlphaFoldDB" id="A0A0N4UMI6"/>
<dbReference type="OrthoDB" id="6337960at2759"/>
<keyword evidence="1" id="KW-0812">Transmembrane</keyword>
<evidence type="ECO:0000313" key="4">
    <source>
        <dbReference type="Proteomes" id="UP000274756"/>
    </source>
</evidence>
<sequence>MSGVVPRSNTAIIQIKDQLVAIEMGNFHGKKKVKEVLDGKNDKFHTPEKFNGRTSRFLQNDPRSPSTTFVRTPIEVQRLHLVVFFILAFYFTWGNNLIYLV</sequence>
<accession>A0A0N4UMI6</accession>
<protein>
    <submittedName>
        <fullName evidence="5">Transmembrane protein</fullName>
    </submittedName>
</protein>
<organism evidence="3 5">
    <name type="scientific">Dracunculus medinensis</name>
    <name type="common">Guinea worm</name>
    <dbReference type="NCBI Taxonomy" id="318479"/>
    <lineage>
        <taxon>Eukaryota</taxon>
        <taxon>Metazoa</taxon>
        <taxon>Ecdysozoa</taxon>
        <taxon>Nematoda</taxon>
        <taxon>Chromadorea</taxon>
        <taxon>Rhabditida</taxon>
        <taxon>Spirurina</taxon>
        <taxon>Dracunculoidea</taxon>
        <taxon>Dracunculidae</taxon>
        <taxon>Dracunculus</taxon>
    </lineage>
</organism>
<name>A0A0N4UMI6_DRAME</name>
<feature type="transmembrane region" description="Helical" evidence="1">
    <location>
        <begin position="79"/>
        <end position="100"/>
    </location>
</feature>
<keyword evidence="1" id="KW-0472">Membrane</keyword>
<keyword evidence="1" id="KW-1133">Transmembrane helix</keyword>
<gene>
    <name evidence="2" type="ORF">DME_LOCUS10585</name>
</gene>
<evidence type="ECO:0000313" key="5">
    <source>
        <dbReference type="WBParaSite" id="DME_0000906401-mRNA-1"/>
    </source>
</evidence>
<reference evidence="2 4" key="2">
    <citation type="submission" date="2018-11" db="EMBL/GenBank/DDBJ databases">
        <authorList>
            <consortium name="Pathogen Informatics"/>
        </authorList>
    </citation>
    <scope>NUCLEOTIDE SEQUENCE [LARGE SCALE GENOMIC DNA]</scope>
</reference>